<organism evidence="1 2">
    <name type="scientific">Rhododendron griersonianum</name>
    <dbReference type="NCBI Taxonomy" id="479676"/>
    <lineage>
        <taxon>Eukaryota</taxon>
        <taxon>Viridiplantae</taxon>
        <taxon>Streptophyta</taxon>
        <taxon>Embryophyta</taxon>
        <taxon>Tracheophyta</taxon>
        <taxon>Spermatophyta</taxon>
        <taxon>Magnoliopsida</taxon>
        <taxon>eudicotyledons</taxon>
        <taxon>Gunneridae</taxon>
        <taxon>Pentapetalae</taxon>
        <taxon>asterids</taxon>
        <taxon>Ericales</taxon>
        <taxon>Ericaceae</taxon>
        <taxon>Ericoideae</taxon>
        <taxon>Rhodoreae</taxon>
        <taxon>Rhododendron</taxon>
    </lineage>
</organism>
<dbReference type="AlphaFoldDB" id="A0AAV6KTM3"/>
<reference evidence="1" key="1">
    <citation type="submission" date="2020-08" db="EMBL/GenBank/DDBJ databases">
        <title>Plant Genome Project.</title>
        <authorList>
            <person name="Zhang R.-G."/>
        </authorList>
    </citation>
    <scope>NUCLEOTIDE SEQUENCE</scope>
    <source>
        <strain evidence="1">WSP0</strain>
        <tissue evidence="1">Leaf</tissue>
    </source>
</reference>
<dbReference type="EMBL" id="JACTNZ010000003">
    <property type="protein sequence ID" value="KAG5555582.1"/>
    <property type="molecule type" value="Genomic_DNA"/>
</dbReference>
<evidence type="ECO:0000313" key="1">
    <source>
        <dbReference type="EMBL" id="KAG5555582.1"/>
    </source>
</evidence>
<comment type="caution">
    <text evidence="1">The sequence shown here is derived from an EMBL/GenBank/DDBJ whole genome shotgun (WGS) entry which is preliminary data.</text>
</comment>
<gene>
    <name evidence="1" type="ORF">RHGRI_006283</name>
</gene>
<protein>
    <submittedName>
        <fullName evidence="1">Uncharacterized protein</fullName>
    </submittedName>
</protein>
<keyword evidence="2" id="KW-1185">Reference proteome</keyword>
<sequence>MGRIFKTGDAPLIRFEPFLGEICVSALCCCCIMQLGFHLPHYGARTDVPFARKVWWDKGKLPLNSALYAAREAVTAYQRKSLFKWIVSLFLPSLKQSLAVNKLLVESSNNIEEFAYYYAMEGKLVELSVLLIFACEKVLKGRMMIPQCIRNQILSLIDEGVKLMRECNIEN</sequence>
<dbReference type="Proteomes" id="UP000823749">
    <property type="component" value="Chromosome 3"/>
</dbReference>
<name>A0AAV6KTM3_9ERIC</name>
<proteinExistence type="predicted"/>
<evidence type="ECO:0000313" key="2">
    <source>
        <dbReference type="Proteomes" id="UP000823749"/>
    </source>
</evidence>
<accession>A0AAV6KTM3</accession>